<evidence type="ECO:0000256" key="2">
    <source>
        <dbReference type="ARBA" id="ARBA00004117"/>
    </source>
</evidence>
<feature type="domain" description="Flagellar M-ring N-terminal" evidence="15">
    <location>
        <begin position="60"/>
        <end position="234"/>
    </location>
</feature>
<accession>A0A3N1NMA1</accession>
<dbReference type="InterPro" id="IPR045851">
    <property type="entry name" value="AMP-bd_C_sf"/>
</dbReference>
<evidence type="ECO:0000256" key="4">
    <source>
        <dbReference type="ARBA" id="ARBA00007971"/>
    </source>
</evidence>
<keyword evidence="9 14" id="KW-0472">Membrane</keyword>
<evidence type="ECO:0000256" key="14">
    <source>
        <dbReference type="SAM" id="Phobius"/>
    </source>
</evidence>
<dbReference type="GO" id="GO:0003774">
    <property type="term" value="F:cytoskeletal motor activity"/>
    <property type="evidence" value="ECO:0007669"/>
    <property type="project" value="InterPro"/>
</dbReference>
<keyword evidence="17" id="KW-0969">Cilium</keyword>
<gene>
    <name evidence="17" type="ORF">EDC38_0533</name>
</gene>
<dbReference type="PANTHER" id="PTHR30046">
    <property type="entry name" value="FLAGELLAR M-RING PROTEIN"/>
    <property type="match status" value="1"/>
</dbReference>
<name>A0A3N1NMA1_9GAMM</name>
<evidence type="ECO:0000256" key="12">
    <source>
        <dbReference type="PIRNR" id="PIRNR004862"/>
    </source>
</evidence>
<dbReference type="InterPro" id="IPR013556">
    <property type="entry name" value="Flag_M-ring_C"/>
</dbReference>
<evidence type="ECO:0000259" key="16">
    <source>
        <dbReference type="Pfam" id="PF08345"/>
    </source>
</evidence>
<keyword evidence="6" id="KW-1003">Cell membrane</keyword>
<dbReference type="GO" id="GO:0009431">
    <property type="term" value="C:bacterial-type flagellum basal body, MS ring"/>
    <property type="evidence" value="ECO:0007669"/>
    <property type="project" value="InterPro"/>
</dbReference>
<evidence type="ECO:0000313" key="17">
    <source>
        <dbReference type="EMBL" id="ROQ19942.1"/>
    </source>
</evidence>
<dbReference type="RefSeq" id="WP_123637211.1">
    <property type="nucleotide sequence ID" value="NZ_RJUK01000001.1"/>
</dbReference>
<dbReference type="GO" id="GO:0005886">
    <property type="term" value="C:plasma membrane"/>
    <property type="evidence" value="ECO:0007669"/>
    <property type="project" value="UniProtKB-SubCell"/>
</dbReference>
<reference evidence="17 18" key="1">
    <citation type="submission" date="2018-11" db="EMBL/GenBank/DDBJ databases">
        <title>Genomic Encyclopedia of Type Strains, Phase IV (KMG-IV): sequencing the most valuable type-strain genomes for metagenomic binning, comparative biology and taxonomic classification.</title>
        <authorList>
            <person name="Goeker M."/>
        </authorList>
    </citation>
    <scope>NUCLEOTIDE SEQUENCE [LARGE SCALE GENOMIC DNA]</scope>
    <source>
        <strain evidence="17 18">DSM 16974</strain>
    </source>
</reference>
<organism evidence="17 18">
    <name type="scientific">Marinimicrobium koreense</name>
    <dbReference type="NCBI Taxonomy" id="306545"/>
    <lineage>
        <taxon>Bacteria</taxon>
        <taxon>Pseudomonadati</taxon>
        <taxon>Pseudomonadota</taxon>
        <taxon>Gammaproteobacteria</taxon>
        <taxon>Cellvibrionales</taxon>
        <taxon>Cellvibrionaceae</taxon>
        <taxon>Marinimicrobium</taxon>
    </lineage>
</organism>
<dbReference type="OrthoDB" id="8554211at2"/>
<comment type="caution">
    <text evidence="17">The sequence shown here is derived from an EMBL/GenBank/DDBJ whole genome shotgun (WGS) entry which is preliminary data.</text>
</comment>
<keyword evidence="17" id="KW-0282">Flagellum</keyword>
<feature type="domain" description="Flagellar M-ring C-terminal" evidence="16">
    <location>
        <begin position="267"/>
        <end position="438"/>
    </location>
</feature>
<evidence type="ECO:0000256" key="11">
    <source>
        <dbReference type="ARBA" id="ARBA00025936"/>
    </source>
</evidence>
<keyword evidence="10 12" id="KW-0975">Bacterial flagellum</keyword>
<evidence type="ECO:0000256" key="3">
    <source>
        <dbReference type="ARBA" id="ARBA00004651"/>
    </source>
</evidence>
<evidence type="ECO:0000256" key="6">
    <source>
        <dbReference type="ARBA" id="ARBA00022475"/>
    </source>
</evidence>
<comment type="subcellular location">
    <subcellularLocation>
        <location evidence="2 12">Bacterial flagellum basal body</location>
    </subcellularLocation>
    <subcellularLocation>
        <location evidence="3">Cell membrane</location>
        <topology evidence="3">Multi-pass membrane protein</topology>
    </subcellularLocation>
</comment>
<keyword evidence="8 14" id="KW-1133">Transmembrane helix</keyword>
<evidence type="ECO:0000259" key="15">
    <source>
        <dbReference type="Pfam" id="PF01514"/>
    </source>
</evidence>
<dbReference type="NCBIfam" id="TIGR00206">
    <property type="entry name" value="fliF"/>
    <property type="match status" value="1"/>
</dbReference>
<feature type="region of interest" description="Disordered" evidence="13">
    <location>
        <begin position="1"/>
        <end position="20"/>
    </location>
</feature>
<keyword evidence="18" id="KW-1185">Reference proteome</keyword>
<dbReference type="InterPro" id="IPR000067">
    <property type="entry name" value="FlgMring_FliF"/>
</dbReference>
<dbReference type="EMBL" id="RJUK01000001">
    <property type="protein sequence ID" value="ROQ19942.1"/>
    <property type="molecule type" value="Genomic_DNA"/>
</dbReference>
<dbReference type="AlphaFoldDB" id="A0A3N1NMA1"/>
<evidence type="ECO:0000256" key="1">
    <source>
        <dbReference type="ARBA" id="ARBA00003820"/>
    </source>
</evidence>
<evidence type="ECO:0000256" key="7">
    <source>
        <dbReference type="ARBA" id="ARBA00022692"/>
    </source>
</evidence>
<evidence type="ECO:0000256" key="10">
    <source>
        <dbReference type="ARBA" id="ARBA00023143"/>
    </source>
</evidence>
<dbReference type="InterPro" id="IPR006182">
    <property type="entry name" value="FliF_N_dom"/>
</dbReference>
<dbReference type="Pfam" id="PF08345">
    <property type="entry name" value="YscJ_FliF_C"/>
    <property type="match status" value="1"/>
</dbReference>
<dbReference type="Pfam" id="PF01514">
    <property type="entry name" value="YscJ_FliF"/>
    <property type="match status" value="1"/>
</dbReference>
<proteinExistence type="inferred from homology"/>
<evidence type="ECO:0000256" key="5">
    <source>
        <dbReference type="ARBA" id="ARBA00017949"/>
    </source>
</evidence>
<evidence type="ECO:0000313" key="18">
    <source>
        <dbReference type="Proteomes" id="UP000273643"/>
    </source>
</evidence>
<evidence type="ECO:0000256" key="13">
    <source>
        <dbReference type="SAM" id="MobiDB-lite"/>
    </source>
</evidence>
<feature type="region of interest" description="Disordered" evidence="13">
    <location>
        <begin position="312"/>
        <end position="357"/>
    </location>
</feature>
<keyword evidence="7 14" id="KW-0812">Transmembrane</keyword>
<dbReference type="PIRSF" id="PIRSF004862">
    <property type="entry name" value="FliF"/>
    <property type="match status" value="1"/>
</dbReference>
<dbReference type="InterPro" id="IPR043427">
    <property type="entry name" value="YscJ/FliF"/>
</dbReference>
<keyword evidence="17" id="KW-0966">Cell projection</keyword>
<dbReference type="Proteomes" id="UP000273643">
    <property type="component" value="Unassembled WGS sequence"/>
</dbReference>
<dbReference type="PRINTS" id="PR01009">
    <property type="entry name" value="FLGMRINGFLIF"/>
</dbReference>
<evidence type="ECO:0000256" key="8">
    <source>
        <dbReference type="ARBA" id="ARBA00022989"/>
    </source>
</evidence>
<feature type="transmembrane region" description="Helical" evidence="14">
    <location>
        <begin position="38"/>
        <end position="57"/>
    </location>
</feature>
<comment type="subunit">
    <text evidence="11">The basal body constitutes a major portion of the flagellar organelle and consists of four rings (L,P,S, and M) mounted on a central rod. The M ring is integral to the inner membrane of the cell and may be connected to the flagellar rod via the S ring. The S (supramembrane ring) lies just distal to the M ring. The L and P rings lie in the outer membrane and the periplasmic space, respectively.</text>
</comment>
<dbReference type="PANTHER" id="PTHR30046:SF0">
    <property type="entry name" value="FLAGELLAR M-RING PROTEIN"/>
    <property type="match status" value="1"/>
</dbReference>
<comment type="function">
    <text evidence="1 12">The M ring may be actively involved in energy transduction.</text>
</comment>
<dbReference type="Gene3D" id="3.30.300.30">
    <property type="match status" value="1"/>
</dbReference>
<dbReference type="GO" id="GO:0071973">
    <property type="term" value="P:bacterial-type flagellum-dependent cell motility"/>
    <property type="evidence" value="ECO:0007669"/>
    <property type="project" value="InterPro"/>
</dbReference>
<sequence length="568" mass="61878">MAAADSTMDDNAANGGGRKRPGNDLIEGFSNLNLVRQAGLMVGLAAAVAIGFAVVLWTQGEEYRPLLPSLDPSESPEVVTVLEQAQIPFRIDPSTGGLLVAVDDLSAARIRLAQAGIPRDDTTGFELMDQEQPLGTSQFVESTRYHRAMEGELARTISSMNNVRSARVHLAVPKRSVFVRDVREPRASVFLDVNPGRTLDASQVKAITNLVASSVSELNADAVTIVDQHGELLSAKEENSELLMADRQREYTRRVEEGLVQRVNRILEPVLGTENFRAEVSADVDFTATEQAAETFNPDMPAIRSEQIMNESTTGRDQGGIPGALTNQPPGAAEAPEQIDPETGEPVNENSPREVRERATRNYELDRTISYTRFQQGQVDRLSVAVVVDDKVELDEAGNETRVAWTDAELQRLELLVRDAVGFSAARGDSVNVLNSPFRARSLEEFTTPELPWWQQPWLFPYLKQGAGLLVLAVLIFGLLRPVLKSLARTGGRASEEEEARELAALEQSGLGGYDGLSDETVTLTGGALGLPGPEESYEQQLNAVKGLVADDPGRVAQVVKSWINRDD</sequence>
<comment type="similarity">
    <text evidence="4 12">Belongs to the FliF family.</text>
</comment>
<protein>
    <recommendedName>
        <fullName evidence="5 12">Flagellar M-ring protein</fullName>
    </recommendedName>
</protein>
<evidence type="ECO:0000256" key="9">
    <source>
        <dbReference type="ARBA" id="ARBA00023136"/>
    </source>
</evidence>